<feature type="transmembrane region" description="Helical" evidence="6">
    <location>
        <begin position="355"/>
        <end position="380"/>
    </location>
</feature>
<dbReference type="InterPro" id="IPR007632">
    <property type="entry name" value="Anoctamin"/>
</dbReference>
<dbReference type="Proteomes" id="UP000736164">
    <property type="component" value="Unassembled WGS sequence"/>
</dbReference>
<evidence type="ECO:0000256" key="5">
    <source>
        <dbReference type="ARBA" id="ARBA00023136"/>
    </source>
</evidence>
<proteinExistence type="inferred from homology"/>
<evidence type="ECO:0000313" key="9">
    <source>
        <dbReference type="Proteomes" id="UP000736164"/>
    </source>
</evidence>
<evidence type="ECO:0000256" key="1">
    <source>
        <dbReference type="ARBA" id="ARBA00004141"/>
    </source>
</evidence>
<reference evidence="8" key="1">
    <citation type="journal article" date="2021" name="Cell">
        <title>Tracing the genetic footprints of vertebrate landing in non-teleost ray-finned fishes.</title>
        <authorList>
            <person name="Bi X."/>
            <person name="Wang K."/>
            <person name="Yang L."/>
            <person name="Pan H."/>
            <person name="Jiang H."/>
            <person name="Wei Q."/>
            <person name="Fang M."/>
            <person name="Yu H."/>
            <person name="Zhu C."/>
            <person name="Cai Y."/>
            <person name="He Y."/>
            <person name="Gan X."/>
            <person name="Zeng H."/>
            <person name="Yu D."/>
            <person name="Zhu Y."/>
            <person name="Jiang H."/>
            <person name="Qiu Q."/>
            <person name="Yang H."/>
            <person name="Zhang Y.E."/>
            <person name="Wang W."/>
            <person name="Zhu M."/>
            <person name="He S."/>
            <person name="Zhang G."/>
        </authorList>
    </citation>
    <scope>NUCLEOTIDE SEQUENCE</scope>
    <source>
        <strain evidence="8">Allg_001</strain>
    </source>
</reference>
<name>A0A8J7NQ51_ATRSP</name>
<comment type="subcellular location">
    <subcellularLocation>
        <location evidence="1 6">Membrane</location>
        <topology evidence="1 6">Multi-pass membrane protein</topology>
    </subcellularLocation>
</comment>
<accession>A0A8J7NQ51</accession>
<keyword evidence="5 6" id="KW-0472">Membrane</keyword>
<comment type="similarity">
    <text evidence="2 6">Belongs to the anoctamin family.</text>
</comment>
<organism evidence="8 9">
    <name type="scientific">Atractosteus spatula</name>
    <name type="common">Alligator gar</name>
    <name type="synonym">Lepisosteus spatula</name>
    <dbReference type="NCBI Taxonomy" id="7917"/>
    <lineage>
        <taxon>Eukaryota</taxon>
        <taxon>Metazoa</taxon>
        <taxon>Chordata</taxon>
        <taxon>Craniata</taxon>
        <taxon>Vertebrata</taxon>
        <taxon>Euteleostomi</taxon>
        <taxon>Actinopterygii</taxon>
        <taxon>Neopterygii</taxon>
        <taxon>Holostei</taxon>
        <taxon>Semionotiformes</taxon>
        <taxon>Lepisosteidae</taxon>
        <taxon>Atractosteus</taxon>
    </lineage>
</organism>
<dbReference type="EMBL" id="JAAWVO010019780">
    <property type="protein sequence ID" value="MBN3315196.1"/>
    <property type="molecule type" value="Genomic_DNA"/>
</dbReference>
<dbReference type="GO" id="GO:0005254">
    <property type="term" value="F:chloride channel activity"/>
    <property type="evidence" value="ECO:0007669"/>
    <property type="project" value="TreeGrafter"/>
</dbReference>
<dbReference type="InterPro" id="IPR049452">
    <property type="entry name" value="Anoctamin_TM"/>
</dbReference>
<feature type="non-terminal residue" evidence="8">
    <location>
        <position position="1"/>
    </location>
</feature>
<feature type="transmembrane region" description="Helical" evidence="6">
    <location>
        <begin position="310"/>
        <end position="335"/>
    </location>
</feature>
<evidence type="ECO:0000313" key="8">
    <source>
        <dbReference type="EMBL" id="MBN3315196.1"/>
    </source>
</evidence>
<evidence type="ECO:0000256" key="3">
    <source>
        <dbReference type="ARBA" id="ARBA00022692"/>
    </source>
</evidence>
<feature type="transmembrane region" description="Helical" evidence="6">
    <location>
        <begin position="491"/>
        <end position="514"/>
    </location>
</feature>
<dbReference type="PANTHER" id="PTHR12308">
    <property type="entry name" value="ANOCTAMIN"/>
    <property type="match status" value="1"/>
</dbReference>
<feature type="non-terminal residue" evidence="8">
    <location>
        <position position="664"/>
    </location>
</feature>
<evidence type="ECO:0000256" key="4">
    <source>
        <dbReference type="ARBA" id="ARBA00022989"/>
    </source>
</evidence>
<comment type="caution">
    <text evidence="6">Lacks conserved residue(s) required for the propagation of feature annotation.</text>
</comment>
<dbReference type="AlphaFoldDB" id="A0A8J7NQ51"/>
<feature type="transmembrane region" description="Helical" evidence="6">
    <location>
        <begin position="631"/>
        <end position="653"/>
    </location>
</feature>
<evidence type="ECO:0000256" key="2">
    <source>
        <dbReference type="ARBA" id="ARBA00009671"/>
    </source>
</evidence>
<feature type="transmembrane region" description="Helical" evidence="6">
    <location>
        <begin position="239"/>
        <end position="257"/>
    </location>
</feature>
<dbReference type="PANTHER" id="PTHR12308:SF36">
    <property type="entry name" value="ANOCTAMIN"/>
    <property type="match status" value="1"/>
</dbReference>
<comment type="caution">
    <text evidence="8">The sequence shown here is derived from an EMBL/GenBank/DDBJ whole genome shotgun (WGS) entry which is preliminary data.</text>
</comment>
<dbReference type="GO" id="GO:0005886">
    <property type="term" value="C:plasma membrane"/>
    <property type="evidence" value="ECO:0007669"/>
    <property type="project" value="TreeGrafter"/>
</dbReference>
<feature type="domain" description="Anoctamin transmembrane" evidence="7">
    <location>
        <begin position="196"/>
        <end position="622"/>
    </location>
</feature>
<keyword evidence="4 6" id="KW-1133">Transmembrane helix</keyword>
<gene>
    <name evidence="8" type="primary">Ano10_1</name>
    <name evidence="8" type="ORF">GTO95_0015585</name>
</gene>
<sequence length="664" mass="75257">MSSWTPVTCRCCDSATVLPLVVIELTENVQPATKQWIISKIESHAKDGGAQLLAHPGEDDDGDMILVSAPRCTLLQAAEYLGLAKRYNDGSMMIFSYKDRANFMNADDMEEFLTLAEKQYIVKYELNSVKAAQADSIPGVPVKKGTLRPRQTIFQKLEKIGVIKQMYPLHEKQKLDALAKAWYSNSRYWGQPLDSIQSYFGGPVAFYFSFLDFYILCLLPPAVIGLVLFLLPWESMNGYILLAVFNMLWSTVVMEYWKRRGSGLAHRWGTLYLTTHFSEPRPSYWGTLGHNPVTGRLEPYYPSWRRKLRIWLGSVPVVCSFLLLVVAGMVGFYKFEALVSDFHHKHGSVLTSPLLYLPSITHIFYVNILGMIYRTVALMLTEWENHRVESSFQNHHTVKVLVFSFFNCFAVLFHIAFFRQDLQLLRKRLASLLIVSQILNQCTEVLVPYVTDKLFAGQGKKLSEDDPLVDRLRAQGSLPAFPGLFGEYIELFVQFGYLSLFSCVYPLTAILLLLNNITEIRTDALKICRLFRKPFAEPVTSIGVWQGAFEVLGFISVISNCCLILLSPPVQGYCQESGISMGKALLNLPPPPVSQHCLIVLKMIIAFVIPDEPSWVRTEKAKMEYNSLQALTHQVILLCPQSLSFLFVFYSLANWKNGSVEFGT</sequence>
<dbReference type="Pfam" id="PF04547">
    <property type="entry name" value="Anoctamin"/>
    <property type="match status" value="1"/>
</dbReference>
<evidence type="ECO:0000259" key="7">
    <source>
        <dbReference type="Pfam" id="PF04547"/>
    </source>
</evidence>
<keyword evidence="9" id="KW-1185">Reference proteome</keyword>
<feature type="transmembrane region" description="Helical" evidence="6">
    <location>
        <begin position="213"/>
        <end position="233"/>
    </location>
</feature>
<protein>
    <recommendedName>
        <fullName evidence="6">Anoctamin</fullName>
    </recommendedName>
</protein>
<feature type="transmembrane region" description="Helical" evidence="6">
    <location>
        <begin position="400"/>
        <end position="418"/>
    </location>
</feature>
<evidence type="ECO:0000256" key="6">
    <source>
        <dbReference type="RuleBase" id="RU280814"/>
    </source>
</evidence>
<keyword evidence="3 6" id="KW-0812">Transmembrane</keyword>